<dbReference type="PANTHER" id="PTHR46825:SF15">
    <property type="entry name" value="BETA-LACTAMASE-RELATED DOMAIN-CONTAINING PROTEIN"/>
    <property type="match status" value="1"/>
</dbReference>
<dbReference type="AlphaFoldDB" id="A0A420WKW9"/>
<feature type="region of interest" description="Disordered" evidence="1">
    <location>
        <begin position="1"/>
        <end position="24"/>
    </location>
</feature>
<comment type="caution">
    <text evidence="3">The sequence shown here is derived from an EMBL/GenBank/DDBJ whole genome shotgun (WGS) entry which is preliminary data.</text>
</comment>
<dbReference type="Gene3D" id="3.40.710.10">
    <property type="entry name" value="DD-peptidase/beta-lactamase superfamily"/>
    <property type="match status" value="1"/>
</dbReference>
<dbReference type="InterPro" id="IPR012338">
    <property type="entry name" value="Beta-lactam/transpept-like"/>
</dbReference>
<dbReference type="FunCoup" id="A0A420WKW9">
    <property type="interactions" value="75"/>
</dbReference>
<dbReference type="Pfam" id="PF00144">
    <property type="entry name" value="Beta-lactamase"/>
    <property type="match status" value="1"/>
</dbReference>
<dbReference type="InterPro" id="IPR050491">
    <property type="entry name" value="AmpC-like"/>
</dbReference>
<accession>A0A420WKW9</accession>
<proteinExistence type="predicted"/>
<dbReference type="InParanoid" id="A0A420WKW9"/>
<dbReference type="SUPFAM" id="SSF56601">
    <property type="entry name" value="beta-lactamase/transpeptidase-like"/>
    <property type="match status" value="1"/>
</dbReference>
<sequence length="384" mass="42517">MPSLSLAPVAAAQNTKTSEQTASPRVDKIQIDKRAKDLMRSLKMTGLAISIVEDGKISFAQGYGETVKGSGQKVTEDTVFRWASVSKGMAAHILVSMAADDKISLDAPVEDFAASLTLPPDDVEVSVSHLLAHQVGIVRNAYDGHIEDGRSAKETRKKLGDLKYSCAPATCHTYQNVAYDSASEIIETLTGLPYKSVAQTDVFDKFGMATASVSRQGLLQSKSWARPHNKRGKRIKTVKPTYYRVPASAGVNSSVVDLAKWMIGQMPDGNNANLSKEEAVQQVLQTPRVSTPREQRYMNRRFGGLKNAHYGMGFRVYDYYGHKVVGHRGGVEGYRALILFDPEERSGIAMMWNSPHHQPIGLQLEFLDQLYGRPKKDWMRLKNR</sequence>
<dbReference type="EMBL" id="RBII01000001">
    <property type="protein sequence ID" value="RKQ71668.1"/>
    <property type="molecule type" value="Genomic_DNA"/>
</dbReference>
<feature type="domain" description="Beta-lactamase-related" evidence="2">
    <location>
        <begin position="32"/>
        <end position="357"/>
    </location>
</feature>
<evidence type="ECO:0000256" key="1">
    <source>
        <dbReference type="SAM" id="MobiDB-lite"/>
    </source>
</evidence>
<evidence type="ECO:0000313" key="3">
    <source>
        <dbReference type="EMBL" id="RKQ71668.1"/>
    </source>
</evidence>
<gene>
    <name evidence="3" type="ORF">DES40_0995</name>
</gene>
<protein>
    <submittedName>
        <fullName evidence="3">Beta-lactamase class C</fullName>
    </submittedName>
</protein>
<feature type="compositionally biased region" description="Polar residues" evidence="1">
    <location>
        <begin position="12"/>
        <end position="23"/>
    </location>
</feature>
<name>A0A420WKW9_9PROT</name>
<organism evidence="3 4">
    <name type="scientific">Litorimonas taeanensis</name>
    <dbReference type="NCBI Taxonomy" id="568099"/>
    <lineage>
        <taxon>Bacteria</taxon>
        <taxon>Pseudomonadati</taxon>
        <taxon>Pseudomonadota</taxon>
        <taxon>Alphaproteobacteria</taxon>
        <taxon>Maricaulales</taxon>
        <taxon>Robiginitomaculaceae</taxon>
    </lineage>
</organism>
<keyword evidence="4" id="KW-1185">Reference proteome</keyword>
<dbReference type="PANTHER" id="PTHR46825">
    <property type="entry name" value="D-ALANYL-D-ALANINE-CARBOXYPEPTIDASE/ENDOPEPTIDASE AMPH"/>
    <property type="match status" value="1"/>
</dbReference>
<reference evidence="3 4" key="1">
    <citation type="submission" date="2018-10" db="EMBL/GenBank/DDBJ databases">
        <title>Genomic Encyclopedia of Type Strains, Phase IV (KMG-IV): sequencing the most valuable type-strain genomes for metagenomic binning, comparative biology and taxonomic classification.</title>
        <authorList>
            <person name="Goeker M."/>
        </authorList>
    </citation>
    <scope>NUCLEOTIDE SEQUENCE [LARGE SCALE GENOMIC DNA]</scope>
    <source>
        <strain evidence="3 4">DSM 22008</strain>
    </source>
</reference>
<dbReference type="Proteomes" id="UP000282211">
    <property type="component" value="Unassembled WGS sequence"/>
</dbReference>
<evidence type="ECO:0000259" key="2">
    <source>
        <dbReference type="Pfam" id="PF00144"/>
    </source>
</evidence>
<dbReference type="InterPro" id="IPR001466">
    <property type="entry name" value="Beta-lactam-related"/>
</dbReference>
<evidence type="ECO:0000313" key="4">
    <source>
        <dbReference type="Proteomes" id="UP000282211"/>
    </source>
</evidence>